<feature type="region of interest" description="Disordered" evidence="1">
    <location>
        <begin position="205"/>
        <end position="226"/>
    </location>
</feature>
<evidence type="ECO:0000313" key="4">
    <source>
        <dbReference type="Proteomes" id="UP000494040"/>
    </source>
</evidence>
<proteinExistence type="predicted"/>
<dbReference type="AlphaFoldDB" id="A0A8I6RRH8"/>
<evidence type="ECO:0000256" key="2">
    <source>
        <dbReference type="SAM" id="SignalP"/>
    </source>
</evidence>
<feature type="signal peptide" evidence="2">
    <location>
        <begin position="1"/>
        <end position="24"/>
    </location>
</feature>
<dbReference type="Pfam" id="PF15002">
    <property type="entry name" value="ERK-JNK_inhib"/>
    <property type="match status" value="1"/>
</dbReference>
<dbReference type="GeneID" id="106667076"/>
<dbReference type="PANTHER" id="PTHR14735:SF1">
    <property type="entry name" value="COILED-COIL DOMAIN-CONTAINING PROTEIN 134"/>
    <property type="match status" value="1"/>
</dbReference>
<dbReference type="OrthoDB" id="5854099at2759"/>
<sequence>MKFSAKTFSFSFFYLLYAFLESTCDDNVVTNDSEKAEAIFRNLYKAERAEQLAAVKSLLKLGKEDKQKQMVQTIAQKVFEVIKKSKKTLENARYIPGESNFPWDENVRDALSNVLENTAFFGDIILRLPDISHEVLKDNLEWNYLLKWGLFFTKQTALVDQKTHIMLTLVNQEMNYTERHVNFTNPFRKKSIALAKEEILLTMKPKPKKRKTIPKGPRLSRRTDDL</sequence>
<accession>A0A8I6RRH8</accession>
<dbReference type="InterPro" id="IPR026321">
    <property type="entry name" value="CC134"/>
</dbReference>
<dbReference type="KEGG" id="clec:106667076"/>
<keyword evidence="2" id="KW-0732">Signal</keyword>
<reference evidence="3" key="1">
    <citation type="submission" date="2022-01" db="UniProtKB">
        <authorList>
            <consortium name="EnsemblMetazoa"/>
        </authorList>
    </citation>
    <scope>IDENTIFICATION</scope>
</reference>
<dbReference type="EnsemblMetazoa" id="XM_014394753.2">
    <property type="protein sequence ID" value="XP_014250239.1"/>
    <property type="gene ID" value="LOC106667076"/>
</dbReference>
<evidence type="ECO:0000256" key="1">
    <source>
        <dbReference type="SAM" id="MobiDB-lite"/>
    </source>
</evidence>
<dbReference type="RefSeq" id="XP_014250239.1">
    <property type="nucleotide sequence ID" value="XM_014394753.2"/>
</dbReference>
<dbReference type="Proteomes" id="UP000494040">
    <property type="component" value="Unassembled WGS sequence"/>
</dbReference>
<protein>
    <recommendedName>
        <fullName evidence="5">Coiled-coil domain-containing protein 134</fullName>
    </recommendedName>
</protein>
<evidence type="ECO:0000313" key="3">
    <source>
        <dbReference type="EnsemblMetazoa" id="XP_014250239.1"/>
    </source>
</evidence>
<feature type="chain" id="PRO_5035311573" description="Coiled-coil domain-containing protein 134" evidence="2">
    <location>
        <begin position="25"/>
        <end position="226"/>
    </location>
</feature>
<keyword evidence="4" id="KW-1185">Reference proteome</keyword>
<dbReference type="OMA" id="GIGFCNQ"/>
<organism evidence="3 4">
    <name type="scientific">Cimex lectularius</name>
    <name type="common">Bed bug</name>
    <name type="synonym">Acanthia lectularia</name>
    <dbReference type="NCBI Taxonomy" id="79782"/>
    <lineage>
        <taxon>Eukaryota</taxon>
        <taxon>Metazoa</taxon>
        <taxon>Ecdysozoa</taxon>
        <taxon>Arthropoda</taxon>
        <taxon>Hexapoda</taxon>
        <taxon>Insecta</taxon>
        <taxon>Pterygota</taxon>
        <taxon>Neoptera</taxon>
        <taxon>Paraneoptera</taxon>
        <taxon>Hemiptera</taxon>
        <taxon>Heteroptera</taxon>
        <taxon>Panheteroptera</taxon>
        <taxon>Cimicomorpha</taxon>
        <taxon>Cimicidae</taxon>
        <taxon>Cimex</taxon>
    </lineage>
</organism>
<name>A0A8I6RRH8_CIMLE</name>
<evidence type="ECO:0008006" key="5">
    <source>
        <dbReference type="Google" id="ProtNLM"/>
    </source>
</evidence>
<dbReference type="PANTHER" id="PTHR14735">
    <property type="entry name" value="COILED-COIL DOMAIN-CONTAINING PROTEIN 134"/>
    <property type="match status" value="1"/>
</dbReference>